<dbReference type="Pfam" id="PF03401">
    <property type="entry name" value="TctC"/>
    <property type="match status" value="1"/>
</dbReference>
<dbReference type="CDD" id="cd07012">
    <property type="entry name" value="PBP2_Bug_TTT"/>
    <property type="match status" value="1"/>
</dbReference>
<organism evidence="3 4">
    <name type="scientific">Comamonas testosteroni TK102</name>
    <dbReference type="NCBI Taxonomy" id="1392005"/>
    <lineage>
        <taxon>Bacteria</taxon>
        <taxon>Pseudomonadati</taxon>
        <taxon>Pseudomonadota</taxon>
        <taxon>Betaproteobacteria</taxon>
        <taxon>Burkholderiales</taxon>
        <taxon>Comamonadaceae</taxon>
        <taxon>Comamonas</taxon>
    </lineage>
</organism>
<evidence type="ECO:0000313" key="4">
    <source>
        <dbReference type="Proteomes" id="UP000028782"/>
    </source>
</evidence>
<feature type="signal peptide" evidence="2">
    <location>
        <begin position="1"/>
        <end position="24"/>
    </location>
</feature>
<evidence type="ECO:0000256" key="1">
    <source>
        <dbReference type="ARBA" id="ARBA00006987"/>
    </source>
</evidence>
<dbReference type="KEGG" id="ctes:O987_25895"/>
<dbReference type="PIRSF" id="PIRSF017082">
    <property type="entry name" value="YflP"/>
    <property type="match status" value="1"/>
</dbReference>
<dbReference type="InterPro" id="IPR006311">
    <property type="entry name" value="TAT_signal"/>
</dbReference>
<dbReference type="EMBL" id="CP006704">
    <property type="protein sequence ID" value="AIJ49249.1"/>
    <property type="molecule type" value="Genomic_DNA"/>
</dbReference>
<dbReference type="PANTHER" id="PTHR42928:SF5">
    <property type="entry name" value="BLR1237 PROTEIN"/>
    <property type="match status" value="1"/>
</dbReference>
<keyword evidence="2" id="KW-0732">Signal</keyword>
<dbReference type="PANTHER" id="PTHR42928">
    <property type="entry name" value="TRICARBOXYLATE-BINDING PROTEIN"/>
    <property type="match status" value="1"/>
</dbReference>
<dbReference type="SUPFAM" id="SSF53850">
    <property type="entry name" value="Periplasmic binding protein-like II"/>
    <property type="match status" value="1"/>
</dbReference>
<comment type="similarity">
    <text evidence="1">Belongs to the UPF0065 (bug) family.</text>
</comment>
<sequence length="324" mass="34642">MDRRQFLAAMAASSAAAASPFAMAQDWPANPVRWVVPYPPGGGTDVLARTVAESMRKTLNQTIVVDNRPGASTNIGGQLVASAKPDGYTIMSADNAILAFNEHLFSKLPFSPDKDFTYVGGISRFPMALVVNPAFEAKDFKEFLAYAKANPGKLNYASPGNGSPHHLAMELFKNRTGTSLTHIPYKGAAPALADVMGGQVPCMFLDLASGLPVIQSGKVRALAIGTAKRVPNLPNVPTLAELGLKDSEVYAFQGILGPKGLPPVIVQRLNADLQKAFKDPDVVKRMADFGMEALPGTPEQFHQLARTEAKRWGEVIKTAGVKLD</sequence>
<evidence type="ECO:0000313" key="3">
    <source>
        <dbReference type="EMBL" id="AIJ49249.1"/>
    </source>
</evidence>
<evidence type="ECO:0000256" key="2">
    <source>
        <dbReference type="SAM" id="SignalP"/>
    </source>
</evidence>
<dbReference type="RefSeq" id="WP_034377297.1">
    <property type="nucleotide sequence ID" value="NZ_CP006704.1"/>
</dbReference>
<dbReference type="Gene3D" id="3.40.190.150">
    <property type="entry name" value="Bordetella uptake gene, domain 1"/>
    <property type="match status" value="1"/>
</dbReference>
<dbReference type="HOGENOM" id="CLU_045683_0_0_4"/>
<dbReference type="Proteomes" id="UP000028782">
    <property type="component" value="Chromosome"/>
</dbReference>
<dbReference type="Gene3D" id="3.40.190.10">
    <property type="entry name" value="Periplasmic binding protein-like II"/>
    <property type="match status" value="1"/>
</dbReference>
<feature type="chain" id="PRO_5001716586" evidence="2">
    <location>
        <begin position="25"/>
        <end position="324"/>
    </location>
</feature>
<dbReference type="PROSITE" id="PS51318">
    <property type="entry name" value="TAT"/>
    <property type="match status" value="1"/>
</dbReference>
<accession>A0A076PR18</accession>
<protein>
    <submittedName>
        <fullName evidence="3">MFS transporter</fullName>
    </submittedName>
</protein>
<reference evidence="3 4" key="1">
    <citation type="journal article" date="2014" name="Genome Announc.">
        <title>Complete Genome Sequence of Polychlorinated Biphenyl Degrader Comamonas testosteroni TK102 (NBRC 109938).</title>
        <authorList>
            <person name="Fukuda K."/>
            <person name="Hosoyama A."/>
            <person name="Tsuchikane K."/>
            <person name="Ohji S."/>
            <person name="Yamazoe A."/>
            <person name="Fujita N."/>
            <person name="Shintani M."/>
            <person name="Kimbara K."/>
        </authorList>
    </citation>
    <scope>NUCLEOTIDE SEQUENCE [LARGE SCALE GENOMIC DNA]</scope>
    <source>
        <strain evidence="3">TK102</strain>
    </source>
</reference>
<dbReference type="AlphaFoldDB" id="A0A076PR18"/>
<dbReference type="InterPro" id="IPR042100">
    <property type="entry name" value="Bug_dom1"/>
</dbReference>
<gene>
    <name evidence="3" type="ORF">O987_25895</name>
</gene>
<name>A0A076PR18_COMTE</name>
<dbReference type="InterPro" id="IPR005064">
    <property type="entry name" value="BUG"/>
</dbReference>
<proteinExistence type="inferred from homology"/>